<evidence type="ECO:0000313" key="3">
    <source>
        <dbReference type="Proteomes" id="UP000824176"/>
    </source>
</evidence>
<dbReference type="EMBL" id="DXAQ01000058">
    <property type="protein sequence ID" value="HIZ89031.1"/>
    <property type="molecule type" value="Genomic_DNA"/>
</dbReference>
<dbReference type="AlphaFoldDB" id="A0A9D2KBE5"/>
<evidence type="ECO:0000256" key="1">
    <source>
        <dbReference type="SAM" id="SignalP"/>
    </source>
</evidence>
<comment type="caution">
    <text evidence="2">The sequence shown here is derived from an EMBL/GenBank/DDBJ whole genome shotgun (WGS) entry which is preliminary data.</text>
</comment>
<reference evidence="2" key="1">
    <citation type="journal article" date="2021" name="PeerJ">
        <title>Extensive microbial diversity within the chicken gut microbiome revealed by metagenomics and culture.</title>
        <authorList>
            <person name="Gilroy R."/>
            <person name="Ravi A."/>
            <person name="Getino M."/>
            <person name="Pursley I."/>
            <person name="Horton D.L."/>
            <person name="Alikhan N.F."/>
            <person name="Baker D."/>
            <person name="Gharbi K."/>
            <person name="Hall N."/>
            <person name="Watson M."/>
            <person name="Adriaenssens E.M."/>
            <person name="Foster-Nyarko E."/>
            <person name="Jarju S."/>
            <person name="Secka A."/>
            <person name="Antonio M."/>
            <person name="Oren A."/>
            <person name="Chaudhuri R.R."/>
            <person name="La Ragione R."/>
            <person name="Hildebrand F."/>
            <person name="Pallen M.J."/>
        </authorList>
    </citation>
    <scope>NUCLEOTIDE SEQUENCE</scope>
    <source>
        <strain evidence="2">ChiW4-1371</strain>
    </source>
</reference>
<evidence type="ECO:0000313" key="2">
    <source>
        <dbReference type="EMBL" id="HIZ89031.1"/>
    </source>
</evidence>
<protein>
    <submittedName>
        <fullName evidence="2">Uncharacterized protein</fullName>
    </submittedName>
</protein>
<reference evidence="2" key="2">
    <citation type="submission" date="2021-04" db="EMBL/GenBank/DDBJ databases">
        <authorList>
            <person name="Gilroy R."/>
        </authorList>
    </citation>
    <scope>NUCLEOTIDE SEQUENCE</scope>
    <source>
        <strain evidence="2">ChiW4-1371</strain>
    </source>
</reference>
<proteinExistence type="predicted"/>
<accession>A0A9D2KBE5</accession>
<keyword evidence="1" id="KW-0732">Signal</keyword>
<name>A0A9D2KBE5_9BACT</name>
<feature type="signal peptide" evidence="1">
    <location>
        <begin position="1"/>
        <end position="19"/>
    </location>
</feature>
<feature type="chain" id="PRO_5039635404" evidence="1">
    <location>
        <begin position="20"/>
        <end position="303"/>
    </location>
</feature>
<dbReference type="Proteomes" id="UP000824176">
    <property type="component" value="Unassembled WGS sequence"/>
</dbReference>
<sequence length="303" mass="34794">MKKVLFTVLFLCFALNIYAQEKSIFGDSCVVTGDDFSKDKEHSKWLYEKGSLILDNISLKDAYALVVKDLNDNTDLYHYKYLYKKYPKMPKKSVTLTGDIDKNVSRSYKCNIDITNDNNKKIEIKISAFGKTGDIILEQVDKNVQVTRKTAILDLHADAAKFNPENTPGSITNGWQKVDQYYGAIDFLCSGEKAKANEVMSMSINWCEDCTYEKYFKGMDIKSTYNALFKDLPKTFESFPKTLPSSNQTIDSKWEEHTFIWKGNKLYVSESSKETDEYYTNLEFIQEKDGIKVHLSGYGAYPE</sequence>
<gene>
    <name evidence="2" type="ORF">H9804_03725</name>
</gene>
<organism evidence="2 3">
    <name type="scientific">Candidatus Mucispirillum faecigallinarum</name>
    <dbReference type="NCBI Taxonomy" id="2838699"/>
    <lineage>
        <taxon>Bacteria</taxon>
        <taxon>Pseudomonadati</taxon>
        <taxon>Deferribacterota</taxon>
        <taxon>Deferribacteres</taxon>
        <taxon>Deferribacterales</taxon>
        <taxon>Mucispirillaceae</taxon>
        <taxon>Mucispirillum</taxon>
    </lineage>
</organism>